<keyword evidence="6" id="KW-0406">Ion transport</keyword>
<keyword evidence="9" id="KW-0325">Glycoprotein</keyword>
<keyword evidence="5" id="KW-1133">Transmembrane helix</keyword>
<evidence type="ECO:0000256" key="7">
    <source>
        <dbReference type="ARBA" id="ARBA00023136"/>
    </source>
</evidence>
<dbReference type="InterPro" id="IPR019594">
    <property type="entry name" value="Glu/Gly-bd"/>
</dbReference>
<dbReference type="Gene3D" id="3.40.190.10">
    <property type="entry name" value="Periplasmic binding protein-like II"/>
    <property type="match status" value="1"/>
</dbReference>
<dbReference type="Gene3D" id="1.10.287.70">
    <property type="match status" value="1"/>
</dbReference>
<comment type="subcellular location">
    <subcellularLocation>
        <location evidence="1">Cell membrane</location>
        <topology evidence="1">Multi-pass membrane protein</topology>
    </subcellularLocation>
</comment>
<dbReference type="AlphaFoldDB" id="A0A6I8T2U4"/>
<evidence type="ECO:0000256" key="3">
    <source>
        <dbReference type="ARBA" id="ARBA00022475"/>
    </source>
</evidence>
<evidence type="ECO:0000256" key="9">
    <source>
        <dbReference type="ARBA" id="ARBA00023180"/>
    </source>
</evidence>
<evidence type="ECO:0000256" key="1">
    <source>
        <dbReference type="ARBA" id="ARBA00004651"/>
    </source>
</evidence>
<evidence type="ECO:0000256" key="5">
    <source>
        <dbReference type="ARBA" id="ARBA00022989"/>
    </source>
</evidence>
<sequence length="602" mass="68401">MLLLQHLNSVLYEFSQARLIYRIAITYFLGAYSICYLGHQAAQSINMPFENLPIVIVQPLSQLSQAINLGCSVFIIEENVMLHFLDQYILAHNEAEYRSSSKYFLIVIHSTGGSQAEILRSIQNHPVTDEVPNMLVVVQKNASFELLTLKFVGNGPTSSEYQLLDRYDAANHSFIYGNELFPDKLDNLEGKTSRVASFDVVPWVMLLQEDEGNVRYNNQSYTLDGMDGYLLTQFCLRYNCTWELQVDQKNLYGKVFNDGTGNGIFGALLDRKVDFAIGAVGAYYSTFKYFSITQPLQWVGVTCLVPRPRLVPYWKLVFLIFTKSVWLILGVTFMTLSVCIYIFNKPTADAQLNGFMWIFFKVLKSFVLTSSDLPRNNTPLAITVASLLMFTIIVGNTYIGKIHSTLAFPPYQNPISTVWDLARSGIKLNGEHASWMYSLDLSENQRDKIILSNFHVPPAGQLAALINKGQEATMIAVLQNGHSMVGSWINAWNVELYRIMSEPLYFEFEAGYATKTWPLLDRFSYFSSWIRDACLFKYIELIEVDRYMDHSVQVSIEHSRDRPHSQLKNMKVEEISGALLILGIGAVVSAMVFCLEVNMHSF</sequence>
<dbReference type="Pfam" id="PF10613">
    <property type="entry name" value="Lig_chan-Glu_bd"/>
    <property type="match status" value="1"/>
</dbReference>
<dbReference type="OrthoDB" id="8182981at2759"/>
<keyword evidence="2" id="KW-0813">Transport</keyword>
<reference evidence="13 14" key="1">
    <citation type="submission" date="2017-06" db="EMBL/GenBank/DDBJ databases">
        <title>Aedes aegypti genome working group (AGWG) sequencing and assembly.</title>
        <authorList>
            <consortium name="Aedes aegypti Genome Working Group (AGWG)"/>
            <person name="Matthews B.J."/>
        </authorList>
    </citation>
    <scope>NUCLEOTIDE SEQUENCE [LARGE SCALE GENOMIC DNA]</scope>
    <source>
        <strain evidence="13 14">LVP_AGWG</strain>
    </source>
</reference>
<evidence type="ECO:0000313" key="13">
    <source>
        <dbReference type="EnsemblMetazoa" id="AAEL000011-PC"/>
    </source>
</evidence>
<evidence type="ECO:0000256" key="2">
    <source>
        <dbReference type="ARBA" id="ARBA00022448"/>
    </source>
</evidence>
<dbReference type="InterPro" id="IPR052192">
    <property type="entry name" value="Insect_Ionotropic_Sensory_Rcpt"/>
</dbReference>
<reference evidence="13" key="2">
    <citation type="submission" date="2020-05" db="UniProtKB">
        <authorList>
            <consortium name="EnsemblMetazoa"/>
        </authorList>
    </citation>
    <scope>IDENTIFICATION</scope>
    <source>
        <strain evidence="13">LVP_AGWG</strain>
    </source>
</reference>
<evidence type="ECO:0000256" key="8">
    <source>
        <dbReference type="ARBA" id="ARBA00023170"/>
    </source>
</evidence>
<dbReference type="PANTHER" id="PTHR42643:SF40">
    <property type="entry name" value="IONOTROPIC RECEPTOR 41A-RELATED"/>
    <property type="match status" value="1"/>
</dbReference>
<accession>A0A6I8T2U4</accession>
<keyword evidence="11" id="KW-0407">Ion channel</keyword>
<organism evidence="13 14">
    <name type="scientific">Aedes aegypti</name>
    <name type="common">Yellowfever mosquito</name>
    <name type="synonym">Culex aegypti</name>
    <dbReference type="NCBI Taxonomy" id="7159"/>
    <lineage>
        <taxon>Eukaryota</taxon>
        <taxon>Metazoa</taxon>
        <taxon>Ecdysozoa</taxon>
        <taxon>Arthropoda</taxon>
        <taxon>Hexapoda</taxon>
        <taxon>Insecta</taxon>
        <taxon>Pterygota</taxon>
        <taxon>Neoptera</taxon>
        <taxon>Endopterygota</taxon>
        <taxon>Diptera</taxon>
        <taxon>Nematocera</taxon>
        <taxon>Culicoidea</taxon>
        <taxon>Culicidae</taxon>
        <taxon>Culicinae</taxon>
        <taxon>Aedini</taxon>
        <taxon>Aedes</taxon>
        <taxon>Stegomyia</taxon>
    </lineage>
</organism>
<gene>
    <name evidence="13" type="primary">5563601</name>
</gene>
<dbReference type="InParanoid" id="A0A6I8T2U4"/>
<dbReference type="PANTHER" id="PTHR42643">
    <property type="entry name" value="IONOTROPIC RECEPTOR 20A-RELATED"/>
    <property type="match status" value="1"/>
</dbReference>
<dbReference type="Proteomes" id="UP000008820">
    <property type="component" value="Chromosome 3"/>
</dbReference>
<evidence type="ECO:0000256" key="11">
    <source>
        <dbReference type="ARBA" id="ARBA00023303"/>
    </source>
</evidence>
<keyword evidence="7" id="KW-0472">Membrane</keyword>
<dbReference type="SUPFAM" id="SSF53850">
    <property type="entry name" value="Periplasmic binding protein-like II"/>
    <property type="match status" value="1"/>
</dbReference>
<proteinExistence type="predicted"/>
<keyword evidence="4" id="KW-0812">Transmembrane</keyword>
<keyword evidence="10" id="KW-1071">Ligand-gated ion channel</keyword>
<evidence type="ECO:0000259" key="12">
    <source>
        <dbReference type="Pfam" id="PF10613"/>
    </source>
</evidence>
<evidence type="ECO:0000256" key="4">
    <source>
        <dbReference type="ARBA" id="ARBA00022692"/>
    </source>
</evidence>
<name>A0A6I8T2U4_AEDAE</name>
<protein>
    <recommendedName>
        <fullName evidence="12">Ionotropic glutamate receptor L-glutamate and glycine-binding domain-containing protein</fullName>
    </recommendedName>
</protein>
<evidence type="ECO:0000256" key="10">
    <source>
        <dbReference type="ARBA" id="ARBA00023286"/>
    </source>
</evidence>
<feature type="domain" description="Ionotropic glutamate receptor L-glutamate and glycine-binding" evidence="12">
    <location>
        <begin position="192"/>
        <end position="308"/>
    </location>
</feature>
<keyword evidence="8" id="KW-0675">Receptor</keyword>
<keyword evidence="3" id="KW-1003">Cell membrane</keyword>
<dbReference type="EnsemblMetazoa" id="AAEL000011-RC">
    <property type="protein sequence ID" value="AAEL000011-PC"/>
    <property type="gene ID" value="AAEL000011"/>
</dbReference>
<dbReference type="GO" id="GO:0005886">
    <property type="term" value="C:plasma membrane"/>
    <property type="evidence" value="ECO:0007669"/>
    <property type="project" value="UniProtKB-SubCell"/>
</dbReference>
<evidence type="ECO:0000256" key="6">
    <source>
        <dbReference type="ARBA" id="ARBA00023065"/>
    </source>
</evidence>
<keyword evidence="14" id="KW-1185">Reference proteome</keyword>
<evidence type="ECO:0000313" key="14">
    <source>
        <dbReference type="Proteomes" id="UP000008820"/>
    </source>
</evidence>